<keyword evidence="3" id="KW-1185">Reference proteome</keyword>
<feature type="compositionally biased region" description="Basic and acidic residues" evidence="1">
    <location>
        <begin position="28"/>
        <end position="37"/>
    </location>
</feature>
<accession>A0A016VVX8</accession>
<dbReference type="OrthoDB" id="6513042at2759"/>
<sequence>MGRTPKSKTASLYQFWTAQQQRQNQEQEELRQHHREQTSANAFRFQDEIITLSDSPLEHLNIVPFNNSATPNPPKKNIPSWAPLVRHSTTSDPSPSSKYLPAPVRHISPASEAELERAGFDPLEGSSIRYPANEYLRQYEMDIVKSCVAVNSTISLPLAVSADHICAVIIVNFLRWFPRSRAIFCCNSLDAAEMFKERGIVVGIVADEISIVDTLNTFKKMPTHQIGRVIITTPQTLEKIVESESTIIEDIRCMVLNLDASDTRITKYKSVVGTLTVKGILFRVILVSPSVPSSSRKLGPLRKRQQMITSLFISQWIEPPASDYSFRSASIPLGISTEYCSSIEVLSETQSFIEKWLEVGISYLEKLREFVPLPSTKPEHLFNLDWGQIAAKANSSTDETIQLVVNCMFLVESARNLIVNGPRIFYLYCVDLFGNVEQNPRACNVQQMILADATLSKIYEKIQAKYGYRAGSIFDITYNNLSLNSHPKFSRLNKVFDKFASPLRCLVLCENEFVSRVVCESLSNTSRFRNAIIRVLPHSGAPAEFSKYHRLPTQCTGLFSRPSDDVIMVLGMDIADAANVIDTACSNELHLVVSMDRRYNFNFEFSRLQLPSSKMQLVQYLPHTNTRNHKDGAIECPWRHGFELTSAEFSEFCERLATLPAIEHGAFSRSRGLALLGQSYDVINAQPYSENWGDVPNSILSSRVNEYSKGMDVIKKRKKTLFSYTDELVDKKKIEFYDSVIEELDKLLGSRSYWFDFIGEQSDEKRSVQNSTDVEATVVFG</sequence>
<feature type="region of interest" description="Disordered" evidence="1">
    <location>
        <begin position="66"/>
        <end position="101"/>
    </location>
</feature>
<dbReference type="EMBL" id="JARK01001339">
    <property type="protein sequence ID" value="EYC31764.1"/>
    <property type="molecule type" value="Genomic_DNA"/>
</dbReference>
<comment type="caution">
    <text evidence="2">The sequence shown here is derived from an EMBL/GenBank/DDBJ whole genome shotgun (WGS) entry which is preliminary data.</text>
</comment>
<proteinExistence type="predicted"/>
<organism evidence="2 3">
    <name type="scientific">Ancylostoma ceylanicum</name>
    <dbReference type="NCBI Taxonomy" id="53326"/>
    <lineage>
        <taxon>Eukaryota</taxon>
        <taxon>Metazoa</taxon>
        <taxon>Ecdysozoa</taxon>
        <taxon>Nematoda</taxon>
        <taxon>Chromadorea</taxon>
        <taxon>Rhabditida</taxon>
        <taxon>Rhabditina</taxon>
        <taxon>Rhabditomorpha</taxon>
        <taxon>Strongyloidea</taxon>
        <taxon>Ancylostomatidae</taxon>
        <taxon>Ancylostomatinae</taxon>
        <taxon>Ancylostoma</taxon>
    </lineage>
</organism>
<dbReference type="Proteomes" id="UP000024635">
    <property type="component" value="Unassembled WGS sequence"/>
</dbReference>
<evidence type="ECO:0008006" key="4">
    <source>
        <dbReference type="Google" id="ProtNLM"/>
    </source>
</evidence>
<dbReference type="STRING" id="53326.A0A016VVX8"/>
<dbReference type="AlphaFoldDB" id="A0A016VVX8"/>
<evidence type="ECO:0000313" key="2">
    <source>
        <dbReference type="EMBL" id="EYC31764.1"/>
    </source>
</evidence>
<evidence type="ECO:0000256" key="1">
    <source>
        <dbReference type="SAM" id="MobiDB-lite"/>
    </source>
</evidence>
<name>A0A016VVX8_9BILA</name>
<gene>
    <name evidence="2" type="primary">Acey_s0003.g1224</name>
    <name evidence="2" type="synonym">Acey-fncm-1</name>
    <name evidence="2" type="ORF">Y032_0003g1224</name>
</gene>
<evidence type="ECO:0000313" key="3">
    <source>
        <dbReference type="Proteomes" id="UP000024635"/>
    </source>
</evidence>
<feature type="region of interest" description="Disordered" evidence="1">
    <location>
        <begin position="20"/>
        <end position="39"/>
    </location>
</feature>
<protein>
    <recommendedName>
        <fullName evidence="4">Helicase ATP-binding domain-containing protein</fullName>
    </recommendedName>
</protein>
<feature type="compositionally biased region" description="Polar residues" evidence="1">
    <location>
        <begin position="87"/>
        <end position="97"/>
    </location>
</feature>
<reference evidence="3" key="1">
    <citation type="journal article" date="2015" name="Nat. Genet.">
        <title>The genome and transcriptome of the zoonotic hookworm Ancylostoma ceylanicum identify infection-specific gene families.</title>
        <authorList>
            <person name="Schwarz E.M."/>
            <person name="Hu Y."/>
            <person name="Antoshechkin I."/>
            <person name="Miller M.M."/>
            <person name="Sternberg P.W."/>
            <person name="Aroian R.V."/>
        </authorList>
    </citation>
    <scope>NUCLEOTIDE SEQUENCE</scope>
    <source>
        <strain evidence="3">HY135</strain>
    </source>
</reference>